<dbReference type="PROSITE" id="PS51257">
    <property type="entry name" value="PROKAR_LIPOPROTEIN"/>
    <property type="match status" value="1"/>
</dbReference>
<evidence type="ECO:0008006" key="4">
    <source>
        <dbReference type="Google" id="ProtNLM"/>
    </source>
</evidence>
<gene>
    <name evidence="2" type="ORF">SAMN04488027_101128</name>
</gene>
<dbReference type="EMBL" id="FNCW01000001">
    <property type="protein sequence ID" value="SDG40127.1"/>
    <property type="molecule type" value="Genomic_DNA"/>
</dbReference>
<protein>
    <recommendedName>
        <fullName evidence="4">Viral A-type inclusion protein</fullName>
    </recommendedName>
</protein>
<reference evidence="2 3" key="1">
    <citation type="submission" date="2016-10" db="EMBL/GenBank/DDBJ databases">
        <authorList>
            <person name="de Groot N.N."/>
        </authorList>
    </citation>
    <scope>NUCLEOTIDE SEQUENCE [LARGE SCALE GENOMIC DNA]</scope>
    <source>
        <strain evidence="2 3">DSM 19803</strain>
    </source>
</reference>
<name>A0A1G7TXK5_9FLAO</name>
<evidence type="ECO:0000313" key="2">
    <source>
        <dbReference type="EMBL" id="SDG40127.1"/>
    </source>
</evidence>
<keyword evidence="1" id="KW-0175">Coiled coil</keyword>
<evidence type="ECO:0000256" key="1">
    <source>
        <dbReference type="SAM" id="Coils"/>
    </source>
</evidence>
<feature type="coiled-coil region" evidence="1">
    <location>
        <begin position="117"/>
        <end position="151"/>
    </location>
</feature>
<dbReference type="OrthoDB" id="1436925at2"/>
<keyword evidence="3" id="KW-1185">Reference proteome</keyword>
<dbReference type="RefSeq" id="WP_093364273.1">
    <property type="nucleotide sequence ID" value="NZ_FNCW01000001.1"/>
</dbReference>
<sequence>MKTFFKILSIAVLVSVSSCQEEKSEDAKAFEAQMKETIKIHDEVMPKLSTINSMISRLEREKEEVAETETSSEEVALYNEAIADLEKSHDLMMSWMKNFSYSFSRTEINQGLATIDRDSVKAKLENLQIQYKSAEEMRDFTNESIENAQALLAEE</sequence>
<dbReference type="AlphaFoldDB" id="A0A1G7TXK5"/>
<dbReference type="Proteomes" id="UP000199296">
    <property type="component" value="Unassembled WGS sequence"/>
</dbReference>
<accession>A0A1G7TXK5</accession>
<dbReference type="STRING" id="470826.SAMN04488027_101128"/>
<proteinExistence type="predicted"/>
<organism evidence="2 3">
    <name type="scientific">Psychroflexus sediminis</name>
    <dbReference type="NCBI Taxonomy" id="470826"/>
    <lineage>
        <taxon>Bacteria</taxon>
        <taxon>Pseudomonadati</taxon>
        <taxon>Bacteroidota</taxon>
        <taxon>Flavobacteriia</taxon>
        <taxon>Flavobacteriales</taxon>
        <taxon>Flavobacteriaceae</taxon>
        <taxon>Psychroflexus</taxon>
    </lineage>
</organism>
<evidence type="ECO:0000313" key="3">
    <source>
        <dbReference type="Proteomes" id="UP000199296"/>
    </source>
</evidence>